<accession>A0A7X0RWC7</accession>
<sequence length="194" mass="21718">MRKLLLQMQMSIDGYVVDMDGSMDWMVWSYGNDWAWDTKLRQYHTNLMASIDCVLLSRKMAVQGFNDHWATLAQRSDNPQSHFAKSLTNAHKVVFTKTLTRSIWNNNTLAKGELVDEILALKQVPGKNIIAFGGAGFASSLIKSGLVDEFHLIVNPVVLGEGLSPFKEINSSLNLNLVEAIPYSRGIVVLKYSK</sequence>
<dbReference type="PANTHER" id="PTHR38011">
    <property type="entry name" value="DIHYDROFOLATE REDUCTASE FAMILY PROTEIN (AFU_ORTHOLOGUE AFUA_8G06820)"/>
    <property type="match status" value="1"/>
</dbReference>
<proteinExistence type="predicted"/>
<dbReference type="InterPro" id="IPR024072">
    <property type="entry name" value="DHFR-like_dom_sf"/>
</dbReference>
<dbReference type="InterPro" id="IPR050765">
    <property type="entry name" value="Riboflavin_Biosynth_HTPR"/>
</dbReference>
<protein>
    <submittedName>
        <fullName evidence="2">Dihydrofolate reductase family protein</fullName>
    </submittedName>
</protein>
<keyword evidence="3" id="KW-1185">Reference proteome</keyword>
<dbReference type="EMBL" id="JACJVP010000041">
    <property type="protein sequence ID" value="MBB6673666.1"/>
    <property type="molecule type" value="Genomic_DNA"/>
</dbReference>
<evidence type="ECO:0000259" key="1">
    <source>
        <dbReference type="Pfam" id="PF01872"/>
    </source>
</evidence>
<evidence type="ECO:0000313" key="2">
    <source>
        <dbReference type="EMBL" id="MBB6673666.1"/>
    </source>
</evidence>
<feature type="domain" description="Bacterial bifunctional deaminase-reductase C-terminal" evidence="1">
    <location>
        <begin position="2"/>
        <end position="189"/>
    </location>
</feature>
<evidence type="ECO:0000313" key="3">
    <source>
        <dbReference type="Proteomes" id="UP000547209"/>
    </source>
</evidence>
<dbReference type="InterPro" id="IPR002734">
    <property type="entry name" value="RibDG_C"/>
</dbReference>
<gene>
    <name evidence="2" type="ORF">H7C19_23580</name>
</gene>
<dbReference type="Gene3D" id="3.40.430.10">
    <property type="entry name" value="Dihydrofolate Reductase, subunit A"/>
    <property type="match status" value="1"/>
</dbReference>
<dbReference type="Pfam" id="PF01872">
    <property type="entry name" value="RibD_C"/>
    <property type="match status" value="1"/>
</dbReference>
<organism evidence="2 3">
    <name type="scientific">Cohnella nanjingensis</name>
    <dbReference type="NCBI Taxonomy" id="1387779"/>
    <lineage>
        <taxon>Bacteria</taxon>
        <taxon>Bacillati</taxon>
        <taxon>Bacillota</taxon>
        <taxon>Bacilli</taxon>
        <taxon>Bacillales</taxon>
        <taxon>Paenibacillaceae</taxon>
        <taxon>Cohnella</taxon>
    </lineage>
</organism>
<dbReference type="Proteomes" id="UP000547209">
    <property type="component" value="Unassembled WGS sequence"/>
</dbReference>
<dbReference type="AlphaFoldDB" id="A0A7X0RWC7"/>
<dbReference type="RefSeq" id="WP_185671530.1">
    <property type="nucleotide sequence ID" value="NZ_JACJVP010000041.1"/>
</dbReference>
<dbReference type="GO" id="GO:0009231">
    <property type="term" value="P:riboflavin biosynthetic process"/>
    <property type="evidence" value="ECO:0007669"/>
    <property type="project" value="InterPro"/>
</dbReference>
<reference evidence="2 3" key="1">
    <citation type="submission" date="2020-08" db="EMBL/GenBank/DDBJ databases">
        <title>Cohnella phylogeny.</title>
        <authorList>
            <person name="Dunlap C."/>
        </authorList>
    </citation>
    <scope>NUCLEOTIDE SEQUENCE [LARGE SCALE GENOMIC DNA]</scope>
    <source>
        <strain evidence="2 3">DSM 28246</strain>
    </source>
</reference>
<comment type="caution">
    <text evidence="2">The sequence shown here is derived from an EMBL/GenBank/DDBJ whole genome shotgun (WGS) entry which is preliminary data.</text>
</comment>
<dbReference type="SUPFAM" id="SSF53597">
    <property type="entry name" value="Dihydrofolate reductase-like"/>
    <property type="match status" value="1"/>
</dbReference>
<name>A0A7X0RWC7_9BACL</name>
<dbReference type="PANTHER" id="PTHR38011:SF11">
    <property type="entry name" value="2,5-DIAMINO-6-RIBOSYLAMINO-4(3H)-PYRIMIDINONE 5'-PHOSPHATE REDUCTASE"/>
    <property type="match status" value="1"/>
</dbReference>
<dbReference type="GO" id="GO:0008703">
    <property type="term" value="F:5-amino-6-(5-phosphoribosylamino)uracil reductase activity"/>
    <property type="evidence" value="ECO:0007669"/>
    <property type="project" value="InterPro"/>
</dbReference>